<organism evidence="3 4">
    <name type="scientific">Rasamsonia emersonii (strain ATCC 16479 / CBS 393.64 / IMI 116815)</name>
    <dbReference type="NCBI Taxonomy" id="1408163"/>
    <lineage>
        <taxon>Eukaryota</taxon>
        <taxon>Fungi</taxon>
        <taxon>Dikarya</taxon>
        <taxon>Ascomycota</taxon>
        <taxon>Pezizomycotina</taxon>
        <taxon>Eurotiomycetes</taxon>
        <taxon>Eurotiomycetidae</taxon>
        <taxon>Eurotiales</taxon>
        <taxon>Trichocomaceae</taxon>
        <taxon>Rasamsonia</taxon>
    </lineage>
</organism>
<feature type="region of interest" description="Disordered" evidence="1">
    <location>
        <begin position="100"/>
        <end position="174"/>
    </location>
</feature>
<evidence type="ECO:0000313" key="4">
    <source>
        <dbReference type="Proteomes" id="UP000053958"/>
    </source>
</evidence>
<reference evidence="3 4" key="1">
    <citation type="submission" date="2015-04" db="EMBL/GenBank/DDBJ databases">
        <authorList>
            <person name="Heijne W.H."/>
            <person name="Fedorova N.D."/>
            <person name="Nierman W.C."/>
            <person name="Vollebregt A.W."/>
            <person name="Zhao Z."/>
            <person name="Wu L."/>
            <person name="Kumar M."/>
            <person name="Stam H."/>
            <person name="van den Berg M.A."/>
            <person name="Pel H.J."/>
        </authorList>
    </citation>
    <scope>NUCLEOTIDE SEQUENCE [LARGE SCALE GENOMIC DNA]</scope>
    <source>
        <strain evidence="3 4">CBS 393.64</strain>
    </source>
</reference>
<keyword evidence="4" id="KW-1185">Reference proteome</keyword>
<protein>
    <submittedName>
        <fullName evidence="3">Uncharacterized protein</fullName>
    </submittedName>
</protein>
<dbReference type="AlphaFoldDB" id="A0A0F4YYM3"/>
<keyword evidence="2" id="KW-1133">Transmembrane helix</keyword>
<keyword evidence="2" id="KW-0812">Transmembrane</keyword>
<evidence type="ECO:0000256" key="2">
    <source>
        <dbReference type="SAM" id="Phobius"/>
    </source>
</evidence>
<name>A0A0F4YYM3_RASE3</name>
<dbReference type="OrthoDB" id="5414836at2759"/>
<accession>A0A0F4YYM3</accession>
<keyword evidence="2" id="KW-0472">Membrane</keyword>
<dbReference type="Proteomes" id="UP000053958">
    <property type="component" value="Unassembled WGS sequence"/>
</dbReference>
<evidence type="ECO:0000313" key="3">
    <source>
        <dbReference type="EMBL" id="KKA22718.1"/>
    </source>
</evidence>
<comment type="caution">
    <text evidence="3">The sequence shown here is derived from an EMBL/GenBank/DDBJ whole genome shotgun (WGS) entry which is preliminary data.</text>
</comment>
<dbReference type="STRING" id="1408163.A0A0F4YYM3"/>
<evidence type="ECO:0000256" key="1">
    <source>
        <dbReference type="SAM" id="MobiDB-lite"/>
    </source>
</evidence>
<gene>
    <name evidence="3" type="ORF">T310_3261</name>
</gene>
<dbReference type="RefSeq" id="XP_013329330.1">
    <property type="nucleotide sequence ID" value="XM_013473876.1"/>
</dbReference>
<feature type="transmembrane region" description="Helical" evidence="2">
    <location>
        <begin position="72"/>
        <end position="95"/>
    </location>
</feature>
<proteinExistence type="predicted"/>
<dbReference type="GeneID" id="25315611"/>
<dbReference type="EMBL" id="LASV01000129">
    <property type="protein sequence ID" value="KKA22718.1"/>
    <property type="molecule type" value="Genomic_DNA"/>
</dbReference>
<sequence length="174" mass="18146">MSSEKFFNSTYTHRTVTIVAPLDFSFPNTGPSPCAAATTAASVVTVYKTAASSPSPSPSPSPVPNTQSNARIVAPAVAVPVTVVTLVILAITITIRRRKRRKTKSAAAVEPPLKPELHADDFGPELDATTAPSAKGAAILPFSDHQGPPDIAELPAREIPASEMDAGPQQIHST</sequence>